<gene>
    <name evidence="3" type="ORF">H9Q79_16695</name>
</gene>
<dbReference type="Pfam" id="PF13561">
    <property type="entry name" value="adh_short_C2"/>
    <property type="match status" value="1"/>
</dbReference>
<organism evidence="3 4">
    <name type="scientific">Wansuia hejianensis</name>
    <dbReference type="NCBI Taxonomy" id="2763667"/>
    <lineage>
        <taxon>Bacteria</taxon>
        <taxon>Bacillati</taxon>
        <taxon>Bacillota</taxon>
        <taxon>Clostridia</taxon>
        <taxon>Lachnospirales</taxon>
        <taxon>Lachnospiraceae</taxon>
        <taxon>Wansuia</taxon>
    </lineage>
</organism>
<dbReference type="PANTHER" id="PTHR42760:SF40">
    <property type="entry name" value="3-OXOACYL-[ACYL-CARRIER-PROTEIN] REDUCTASE, CHLOROPLASTIC"/>
    <property type="match status" value="1"/>
</dbReference>
<dbReference type="EMBL" id="CP060635">
    <property type="protein sequence ID" value="QNM08479.1"/>
    <property type="molecule type" value="Genomic_DNA"/>
</dbReference>
<evidence type="ECO:0000256" key="2">
    <source>
        <dbReference type="ARBA" id="ARBA00023002"/>
    </source>
</evidence>
<keyword evidence="4" id="KW-1185">Reference proteome</keyword>
<dbReference type="AlphaFoldDB" id="A0A7G9GCE7"/>
<dbReference type="Gene3D" id="3.40.50.720">
    <property type="entry name" value="NAD(P)-binding Rossmann-like Domain"/>
    <property type="match status" value="1"/>
</dbReference>
<dbReference type="GO" id="GO:0008206">
    <property type="term" value="P:bile acid metabolic process"/>
    <property type="evidence" value="ECO:0007669"/>
    <property type="project" value="UniProtKB-ARBA"/>
</dbReference>
<reference evidence="3 4" key="1">
    <citation type="submission" date="2020-08" db="EMBL/GenBank/DDBJ databases">
        <authorList>
            <person name="Liu C."/>
            <person name="Sun Q."/>
        </authorList>
    </citation>
    <scope>NUCLEOTIDE SEQUENCE [LARGE SCALE GENOMIC DNA]</scope>
    <source>
        <strain evidence="3 4">NSJ-29</strain>
    </source>
</reference>
<accession>A0A7G9GCE7</accession>
<dbReference type="GO" id="GO:0030497">
    <property type="term" value="P:fatty acid elongation"/>
    <property type="evidence" value="ECO:0007669"/>
    <property type="project" value="TreeGrafter"/>
</dbReference>
<dbReference type="SUPFAM" id="SSF51735">
    <property type="entry name" value="NAD(P)-binding Rossmann-fold domains"/>
    <property type="match status" value="1"/>
</dbReference>
<dbReference type="KEGG" id="whj:H9Q79_16695"/>
<dbReference type="InterPro" id="IPR002347">
    <property type="entry name" value="SDR_fam"/>
</dbReference>
<evidence type="ECO:0000313" key="3">
    <source>
        <dbReference type="EMBL" id="QNM08479.1"/>
    </source>
</evidence>
<dbReference type="FunFam" id="3.40.50.720:FF:000084">
    <property type="entry name" value="Short-chain dehydrogenase reductase"/>
    <property type="match status" value="1"/>
</dbReference>
<evidence type="ECO:0000256" key="1">
    <source>
        <dbReference type="ARBA" id="ARBA00006484"/>
    </source>
</evidence>
<sequence>MGSIFEMKQKKVVIFGGAGYLGSAITRAFLNEGAKVVVADVFPEWSEPYIQDLRENPNCVCFQCNLESTDEIKAAYDTCISEFGGFNTLLNIACYGRAGNLETMSYEDWNSMFDGCIGYVFRATQAAIPYLKKNENSAIVNTCSMYGLVSPDYRIYGDSGQNNPPNYGAAKAAVAQFTRYCAAHLASYGIRTNCVTPGPFPDARKNPPEDFMKEMSKKTMLGRVGRPEEIAGAFVYLASDAASFTTGANVVVDGGWTAW</sequence>
<dbReference type="InterPro" id="IPR036291">
    <property type="entry name" value="NAD(P)-bd_dom_sf"/>
</dbReference>
<comment type="similarity">
    <text evidence="1">Belongs to the short-chain dehydrogenases/reductases (SDR) family.</text>
</comment>
<dbReference type="GO" id="GO:0016616">
    <property type="term" value="F:oxidoreductase activity, acting on the CH-OH group of donors, NAD or NADP as acceptor"/>
    <property type="evidence" value="ECO:0007669"/>
    <property type="project" value="TreeGrafter"/>
</dbReference>
<protein>
    <submittedName>
        <fullName evidence="3">SDR family oxidoreductase</fullName>
    </submittedName>
</protein>
<proteinExistence type="inferred from homology"/>
<dbReference type="RefSeq" id="WP_249328764.1">
    <property type="nucleotide sequence ID" value="NZ_CP060635.1"/>
</dbReference>
<evidence type="ECO:0000313" key="4">
    <source>
        <dbReference type="Proteomes" id="UP000515860"/>
    </source>
</evidence>
<dbReference type="PANTHER" id="PTHR42760">
    <property type="entry name" value="SHORT-CHAIN DEHYDROGENASES/REDUCTASES FAMILY MEMBER"/>
    <property type="match status" value="1"/>
</dbReference>
<dbReference type="PRINTS" id="PR00081">
    <property type="entry name" value="GDHRDH"/>
</dbReference>
<name>A0A7G9GCE7_9FIRM</name>
<dbReference type="Proteomes" id="UP000515860">
    <property type="component" value="Chromosome"/>
</dbReference>
<keyword evidence="2" id="KW-0560">Oxidoreductase</keyword>